<accession>A0A8R7U6D1</accession>
<dbReference type="Gramene" id="TuG1812G0400001898.01.T01">
    <property type="protein sequence ID" value="TuG1812G0400001898.01.T01.cds265354"/>
    <property type="gene ID" value="TuG1812G0400001898.01"/>
</dbReference>
<organism evidence="1 2">
    <name type="scientific">Triticum urartu</name>
    <name type="common">Red wild einkorn</name>
    <name type="synonym">Crithodium urartu</name>
    <dbReference type="NCBI Taxonomy" id="4572"/>
    <lineage>
        <taxon>Eukaryota</taxon>
        <taxon>Viridiplantae</taxon>
        <taxon>Streptophyta</taxon>
        <taxon>Embryophyta</taxon>
        <taxon>Tracheophyta</taxon>
        <taxon>Spermatophyta</taxon>
        <taxon>Magnoliopsida</taxon>
        <taxon>Liliopsida</taxon>
        <taxon>Poales</taxon>
        <taxon>Poaceae</taxon>
        <taxon>BOP clade</taxon>
        <taxon>Pooideae</taxon>
        <taxon>Triticodae</taxon>
        <taxon>Triticeae</taxon>
        <taxon>Triticinae</taxon>
        <taxon>Triticum</taxon>
    </lineage>
</organism>
<dbReference type="AlphaFoldDB" id="A0A8R7U6D1"/>
<evidence type="ECO:0000313" key="1">
    <source>
        <dbReference type="EnsemblPlants" id="TuG1812G0400001898.01.T01.cds265354"/>
    </source>
</evidence>
<dbReference type="Proteomes" id="UP000015106">
    <property type="component" value="Chromosome 4"/>
</dbReference>
<protein>
    <submittedName>
        <fullName evidence="1">Uncharacterized protein</fullName>
    </submittedName>
</protein>
<reference evidence="2" key="1">
    <citation type="journal article" date="2013" name="Nature">
        <title>Draft genome of the wheat A-genome progenitor Triticum urartu.</title>
        <authorList>
            <person name="Ling H.Q."/>
            <person name="Zhao S."/>
            <person name="Liu D."/>
            <person name="Wang J."/>
            <person name="Sun H."/>
            <person name="Zhang C."/>
            <person name="Fan H."/>
            <person name="Li D."/>
            <person name="Dong L."/>
            <person name="Tao Y."/>
            <person name="Gao C."/>
            <person name="Wu H."/>
            <person name="Li Y."/>
            <person name="Cui Y."/>
            <person name="Guo X."/>
            <person name="Zheng S."/>
            <person name="Wang B."/>
            <person name="Yu K."/>
            <person name="Liang Q."/>
            <person name="Yang W."/>
            <person name="Lou X."/>
            <person name="Chen J."/>
            <person name="Feng M."/>
            <person name="Jian J."/>
            <person name="Zhang X."/>
            <person name="Luo G."/>
            <person name="Jiang Y."/>
            <person name="Liu J."/>
            <person name="Wang Z."/>
            <person name="Sha Y."/>
            <person name="Zhang B."/>
            <person name="Wu H."/>
            <person name="Tang D."/>
            <person name="Shen Q."/>
            <person name="Xue P."/>
            <person name="Zou S."/>
            <person name="Wang X."/>
            <person name="Liu X."/>
            <person name="Wang F."/>
            <person name="Yang Y."/>
            <person name="An X."/>
            <person name="Dong Z."/>
            <person name="Zhang K."/>
            <person name="Zhang X."/>
            <person name="Luo M.C."/>
            <person name="Dvorak J."/>
            <person name="Tong Y."/>
            <person name="Wang J."/>
            <person name="Yang H."/>
            <person name="Li Z."/>
            <person name="Wang D."/>
            <person name="Zhang A."/>
            <person name="Wang J."/>
        </authorList>
    </citation>
    <scope>NUCLEOTIDE SEQUENCE</scope>
    <source>
        <strain evidence="2">cv. G1812</strain>
    </source>
</reference>
<dbReference type="EnsemblPlants" id="TuG1812G0400001898.01.T01">
    <property type="protein sequence ID" value="TuG1812G0400001898.01.T01.cds265354"/>
    <property type="gene ID" value="TuG1812G0400001898.01"/>
</dbReference>
<sequence length="51" mass="6218">MKFCLQIKRRRNSFYYRCFSWDCTKAKYGISIWFPFVSSGKFFTCSAIRKN</sequence>
<proteinExistence type="predicted"/>
<reference evidence="1" key="3">
    <citation type="submission" date="2022-06" db="UniProtKB">
        <authorList>
            <consortium name="EnsemblPlants"/>
        </authorList>
    </citation>
    <scope>IDENTIFICATION</scope>
</reference>
<reference evidence="1" key="2">
    <citation type="submission" date="2018-03" db="EMBL/GenBank/DDBJ databases">
        <title>The Triticum urartu genome reveals the dynamic nature of wheat genome evolution.</title>
        <authorList>
            <person name="Ling H."/>
            <person name="Ma B."/>
            <person name="Shi X."/>
            <person name="Liu H."/>
            <person name="Dong L."/>
            <person name="Sun H."/>
            <person name="Cao Y."/>
            <person name="Gao Q."/>
            <person name="Zheng S."/>
            <person name="Li Y."/>
            <person name="Yu Y."/>
            <person name="Du H."/>
            <person name="Qi M."/>
            <person name="Li Y."/>
            <person name="Yu H."/>
            <person name="Cui Y."/>
            <person name="Wang N."/>
            <person name="Chen C."/>
            <person name="Wu H."/>
            <person name="Zhao Y."/>
            <person name="Zhang J."/>
            <person name="Li Y."/>
            <person name="Zhou W."/>
            <person name="Zhang B."/>
            <person name="Hu W."/>
            <person name="Eijk M."/>
            <person name="Tang J."/>
            <person name="Witsenboer H."/>
            <person name="Zhao S."/>
            <person name="Li Z."/>
            <person name="Zhang A."/>
            <person name="Wang D."/>
            <person name="Liang C."/>
        </authorList>
    </citation>
    <scope>NUCLEOTIDE SEQUENCE [LARGE SCALE GENOMIC DNA]</scope>
    <source>
        <strain evidence="1">cv. G1812</strain>
    </source>
</reference>
<keyword evidence="2" id="KW-1185">Reference proteome</keyword>
<name>A0A8R7U6D1_TRIUA</name>
<evidence type="ECO:0000313" key="2">
    <source>
        <dbReference type="Proteomes" id="UP000015106"/>
    </source>
</evidence>